<sequence>MRVTVVIRFGAAPDAACGTELMHPPIFFPFFVDMRFPSIERCGNMNGNICSVFEVNGTTDYSAQDRYG</sequence>
<comment type="caution">
    <text evidence="1">The sequence shown here is derived from an EMBL/GenBank/DDBJ whole genome shotgun (WGS) entry which is preliminary data.</text>
</comment>
<protein>
    <submittedName>
        <fullName evidence="1">Uncharacterized protein</fullName>
    </submittedName>
</protein>
<evidence type="ECO:0000313" key="1">
    <source>
        <dbReference type="EMBL" id="RAV20382.1"/>
    </source>
</evidence>
<name>A0A329ML81_9BACL</name>
<gene>
    <name evidence="1" type="ORF">DQG23_15555</name>
</gene>
<proteinExistence type="predicted"/>
<dbReference type="AlphaFoldDB" id="A0A329ML81"/>
<organism evidence="1 2">
    <name type="scientific">Paenibacillus contaminans</name>
    <dbReference type="NCBI Taxonomy" id="450362"/>
    <lineage>
        <taxon>Bacteria</taxon>
        <taxon>Bacillati</taxon>
        <taxon>Bacillota</taxon>
        <taxon>Bacilli</taxon>
        <taxon>Bacillales</taxon>
        <taxon>Paenibacillaceae</taxon>
        <taxon>Paenibacillus</taxon>
    </lineage>
</organism>
<dbReference type="Proteomes" id="UP000250369">
    <property type="component" value="Unassembled WGS sequence"/>
</dbReference>
<evidence type="ECO:0000313" key="2">
    <source>
        <dbReference type="Proteomes" id="UP000250369"/>
    </source>
</evidence>
<reference evidence="1 2" key="1">
    <citation type="journal article" date="2009" name="Int. J. Syst. Evol. Microbiol.">
        <title>Paenibacillus contaminans sp. nov., isolated from a contaminated laboratory plate.</title>
        <authorList>
            <person name="Chou J.H."/>
            <person name="Lee J.H."/>
            <person name="Lin M.C."/>
            <person name="Chang P.S."/>
            <person name="Arun A.B."/>
            <person name="Young C.C."/>
            <person name="Chen W.M."/>
        </authorList>
    </citation>
    <scope>NUCLEOTIDE SEQUENCE [LARGE SCALE GENOMIC DNA]</scope>
    <source>
        <strain evidence="1 2">CKOBP-6</strain>
    </source>
</reference>
<dbReference type="EMBL" id="QMFB01000008">
    <property type="protein sequence ID" value="RAV20382.1"/>
    <property type="molecule type" value="Genomic_DNA"/>
</dbReference>
<keyword evidence="2" id="KW-1185">Reference proteome</keyword>
<accession>A0A329ML81</accession>